<feature type="compositionally biased region" description="Polar residues" evidence="1">
    <location>
        <begin position="303"/>
        <end position="331"/>
    </location>
</feature>
<gene>
    <name evidence="3" type="ORF">g.8501</name>
</gene>
<name>A0A1B6G4M0_9HEMI</name>
<dbReference type="EMBL" id="GECZ01012374">
    <property type="protein sequence ID" value="JAS57395.1"/>
    <property type="molecule type" value="Transcribed_RNA"/>
</dbReference>
<organism evidence="3">
    <name type="scientific">Cuerna arida</name>
    <dbReference type="NCBI Taxonomy" id="1464854"/>
    <lineage>
        <taxon>Eukaryota</taxon>
        <taxon>Metazoa</taxon>
        <taxon>Ecdysozoa</taxon>
        <taxon>Arthropoda</taxon>
        <taxon>Hexapoda</taxon>
        <taxon>Insecta</taxon>
        <taxon>Pterygota</taxon>
        <taxon>Neoptera</taxon>
        <taxon>Paraneoptera</taxon>
        <taxon>Hemiptera</taxon>
        <taxon>Auchenorrhyncha</taxon>
        <taxon>Membracoidea</taxon>
        <taxon>Cicadellidae</taxon>
        <taxon>Cicadellinae</taxon>
        <taxon>Proconiini</taxon>
        <taxon>Cuerna</taxon>
    </lineage>
</organism>
<feature type="transmembrane region" description="Helical" evidence="2">
    <location>
        <begin position="54"/>
        <end position="77"/>
    </location>
</feature>
<keyword evidence="2" id="KW-0472">Membrane</keyword>
<sequence>MEGVPSKPFVSLQHFCCCISLINGVRIVSVMAIVFGLSFTLLANLIDDWNFAEVIAIICHISGALFYIWFMSLLLVLSLDLKIPRMLAVWFAMALSVWLFLILCFIIVWLTRQRYRHTISDLFTITVLICIVADVFTLYSVWVLKSYFYSLSYQMRRTSSLRPPPPQTGPGLDSVYISSLVNMMVSQSNTHESQTSAQSKRSVRRHHGSSRIEEVLKKFEEDGKLGEIELTRSSMGKGNATLLSKRDESNSLPPKLRNNLHEQPQREHTSLSLDIMNSYSNQRTSTASSRGNSPLSDGRQSEGDGQNTLMQNTESQPQRAGTKQEASTSSEQPRDSPNKSKEKQSLSSKVQFNPILKIHNIENRLLRGPRV</sequence>
<feature type="compositionally biased region" description="Basic and acidic residues" evidence="1">
    <location>
        <begin position="332"/>
        <end position="344"/>
    </location>
</feature>
<feature type="transmembrane region" description="Helical" evidence="2">
    <location>
        <begin position="89"/>
        <end position="110"/>
    </location>
</feature>
<proteinExistence type="predicted"/>
<keyword evidence="2" id="KW-1133">Transmembrane helix</keyword>
<evidence type="ECO:0000256" key="2">
    <source>
        <dbReference type="SAM" id="Phobius"/>
    </source>
</evidence>
<evidence type="ECO:0000256" key="1">
    <source>
        <dbReference type="SAM" id="MobiDB-lite"/>
    </source>
</evidence>
<feature type="region of interest" description="Disordered" evidence="1">
    <location>
        <begin position="232"/>
        <end position="352"/>
    </location>
</feature>
<feature type="non-terminal residue" evidence="3">
    <location>
        <position position="371"/>
    </location>
</feature>
<feature type="compositionally biased region" description="Polar residues" evidence="1">
    <location>
        <begin position="270"/>
        <end position="295"/>
    </location>
</feature>
<protein>
    <submittedName>
        <fullName evidence="3">Uncharacterized protein</fullName>
    </submittedName>
</protein>
<feature type="transmembrane region" description="Helical" evidence="2">
    <location>
        <begin position="12"/>
        <end position="42"/>
    </location>
</feature>
<evidence type="ECO:0000313" key="3">
    <source>
        <dbReference type="EMBL" id="JAS57395.1"/>
    </source>
</evidence>
<keyword evidence="2" id="KW-0812">Transmembrane</keyword>
<feature type="compositionally biased region" description="Basic and acidic residues" evidence="1">
    <location>
        <begin position="259"/>
        <end position="269"/>
    </location>
</feature>
<reference evidence="3" key="1">
    <citation type="submission" date="2015-11" db="EMBL/GenBank/DDBJ databases">
        <title>De novo transcriptome assembly of four potential Pierce s Disease insect vectors from Arizona vineyards.</title>
        <authorList>
            <person name="Tassone E.E."/>
        </authorList>
    </citation>
    <scope>NUCLEOTIDE SEQUENCE</scope>
</reference>
<feature type="compositionally biased region" description="Polar residues" evidence="1">
    <location>
        <begin position="188"/>
        <end position="200"/>
    </location>
</feature>
<feature type="transmembrane region" description="Helical" evidence="2">
    <location>
        <begin position="122"/>
        <end position="144"/>
    </location>
</feature>
<dbReference type="AlphaFoldDB" id="A0A1B6G4M0"/>
<accession>A0A1B6G4M0</accession>
<feature type="region of interest" description="Disordered" evidence="1">
    <location>
        <begin position="188"/>
        <end position="211"/>
    </location>
</feature>